<evidence type="ECO:0000313" key="1">
    <source>
        <dbReference type="EMBL" id="PSR99199.1"/>
    </source>
</evidence>
<reference evidence="1 2" key="1">
    <citation type="journal article" date="2018" name="Mycol. Prog.">
        <title>Coniella lustricola, a new species from submerged detritus.</title>
        <authorList>
            <person name="Raudabaugh D.B."/>
            <person name="Iturriaga T."/>
            <person name="Carver A."/>
            <person name="Mondo S."/>
            <person name="Pangilinan J."/>
            <person name="Lipzen A."/>
            <person name="He G."/>
            <person name="Amirebrahimi M."/>
            <person name="Grigoriev I.V."/>
            <person name="Miller A.N."/>
        </authorList>
    </citation>
    <scope>NUCLEOTIDE SEQUENCE [LARGE SCALE GENOMIC DNA]</scope>
    <source>
        <strain evidence="1 2">B22-T-1</strain>
    </source>
</reference>
<protein>
    <submittedName>
        <fullName evidence="1">Uncharacterized protein</fullName>
    </submittedName>
</protein>
<evidence type="ECO:0000313" key="2">
    <source>
        <dbReference type="Proteomes" id="UP000241462"/>
    </source>
</evidence>
<dbReference type="InParanoid" id="A0A2T3AIC5"/>
<gene>
    <name evidence="1" type="ORF">BD289DRAFT_46897</name>
</gene>
<proteinExistence type="predicted"/>
<dbReference type="Proteomes" id="UP000241462">
    <property type="component" value="Unassembled WGS sequence"/>
</dbReference>
<keyword evidence="2" id="KW-1185">Reference proteome</keyword>
<dbReference type="AlphaFoldDB" id="A0A2T3AIC5"/>
<dbReference type="EMBL" id="KZ678385">
    <property type="protein sequence ID" value="PSR99199.1"/>
    <property type="molecule type" value="Genomic_DNA"/>
</dbReference>
<name>A0A2T3AIC5_9PEZI</name>
<organism evidence="1 2">
    <name type="scientific">Coniella lustricola</name>
    <dbReference type="NCBI Taxonomy" id="2025994"/>
    <lineage>
        <taxon>Eukaryota</taxon>
        <taxon>Fungi</taxon>
        <taxon>Dikarya</taxon>
        <taxon>Ascomycota</taxon>
        <taxon>Pezizomycotina</taxon>
        <taxon>Sordariomycetes</taxon>
        <taxon>Sordariomycetidae</taxon>
        <taxon>Diaporthales</taxon>
        <taxon>Schizoparmaceae</taxon>
        <taxon>Coniella</taxon>
    </lineage>
</organism>
<sequence>MFLVATAVQDAVYEVWRDRPYCMRPPFFSFSPFANLFSGGSQRPKRLRIGSLSPNLDDTIRLWQVCVCAYDEKESVRPGRPNPYGKKKKKETEIGIVLGSYSMWRISIRFESLSALHLHQIFLHPQQTFRLLCLVLVPPSVHANAKETVRDLYLMPMNH</sequence>
<accession>A0A2T3AIC5</accession>